<sequence length="210" mass="24377">MDVIEKYQKVDCNECDQEFEIKELLSRRLNDGIEMNYFVCPHCQHGYTSFYTNTEIRSQQKKIQTLPFGRDERMKSINEYVQAAHENAKSKGWWNGERSFGEIIALIHSEASEALEDYRNGLAMTEMVYEYKNGLGVPGVYDSVLKEDLLNNWHYLEKDFKPCGIPSELADIVIRVFDACGRYGIDLEQAIREKMAYNATRPQRHGGKKL</sequence>
<comment type="caution">
    <text evidence="1">The sequence shown here is derived from an EMBL/GenBank/DDBJ whole genome shotgun (WGS) entry which is preliminary data.</text>
</comment>
<dbReference type="CDD" id="cd11542">
    <property type="entry name" value="NTP-PPase_u5"/>
    <property type="match status" value="1"/>
</dbReference>
<gene>
    <name evidence="1" type="ORF">P4H66_17900</name>
</gene>
<organism evidence="1 2">
    <name type="scientific">Paenibacillus dokdonensis</name>
    <dbReference type="NCBI Taxonomy" id="2567944"/>
    <lineage>
        <taxon>Bacteria</taxon>
        <taxon>Bacillati</taxon>
        <taxon>Bacillota</taxon>
        <taxon>Bacilli</taxon>
        <taxon>Bacillales</taxon>
        <taxon>Paenibacillaceae</taxon>
        <taxon>Paenibacillus</taxon>
    </lineage>
</organism>
<dbReference type="SUPFAM" id="SSF101386">
    <property type="entry name" value="all-alpha NTP pyrophosphatases"/>
    <property type="match status" value="1"/>
</dbReference>
<dbReference type="EMBL" id="JARLKZ010000014">
    <property type="protein sequence ID" value="MEC0241690.1"/>
    <property type="molecule type" value="Genomic_DNA"/>
</dbReference>
<dbReference type="Proteomes" id="UP001344632">
    <property type="component" value="Unassembled WGS sequence"/>
</dbReference>
<dbReference type="Gene3D" id="1.10.287.1080">
    <property type="entry name" value="MazG-like"/>
    <property type="match status" value="1"/>
</dbReference>
<proteinExistence type="predicted"/>
<accession>A0ABU6GSL7</accession>
<evidence type="ECO:0008006" key="3">
    <source>
        <dbReference type="Google" id="ProtNLM"/>
    </source>
</evidence>
<name>A0ABU6GSL7_9BACL</name>
<reference evidence="1 2" key="1">
    <citation type="submission" date="2023-03" db="EMBL/GenBank/DDBJ databases">
        <title>Bacillus Genome Sequencing.</title>
        <authorList>
            <person name="Dunlap C."/>
        </authorList>
    </citation>
    <scope>NUCLEOTIDE SEQUENCE [LARGE SCALE GENOMIC DNA]</scope>
    <source>
        <strain evidence="1 2">BD-525</strain>
    </source>
</reference>
<evidence type="ECO:0000313" key="2">
    <source>
        <dbReference type="Proteomes" id="UP001344632"/>
    </source>
</evidence>
<evidence type="ECO:0000313" key="1">
    <source>
        <dbReference type="EMBL" id="MEC0241690.1"/>
    </source>
</evidence>
<keyword evidence="2" id="KW-1185">Reference proteome</keyword>
<protein>
    <recommendedName>
        <fullName evidence="3">Phage protein</fullName>
    </recommendedName>
</protein>